<evidence type="ECO:0000259" key="3">
    <source>
        <dbReference type="PROSITE" id="PS51212"/>
    </source>
</evidence>
<feature type="compositionally biased region" description="Polar residues" evidence="1">
    <location>
        <begin position="142"/>
        <end position="166"/>
    </location>
</feature>
<evidence type="ECO:0000256" key="1">
    <source>
        <dbReference type="SAM" id="MobiDB-lite"/>
    </source>
</evidence>
<name>A0ABQ0CPD3_9HYPO</name>
<dbReference type="Pfam" id="PF01822">
    <property type="entry name" value="WSC"/>
    <property type="match status" value="1"/>
</dbReference>
<feature type="signal peptide" evidence="2">
    <location>
        <begin position="1"/>
        <end position="17"/>
    </location>
</feature>
<keyword evidence="5" id="KW-1185">Reference proteome</keyword>
<dbReference type="Proteomes" id="UP001562357">
    <property type="component" value="Unassembled WGS sequence"/>
</dbReference>
<dbReference type="EMBL" id="BAAFGZ010000121">
    <property type="protein sequence ID" value="GAB0135316.1"/>
    <property type="molecule type" value="Genomic_DNA"/>
</dbReference>
<protein>
    <recommendedName>
        <fullName evidence="3">WSC domain-containing protein</fullName>
    </recommendedName>
</protein>
<feature type="compositionally biased region" description="Low complexity" evidence="1">
    <location>
        <begin position="221"/>
        <end position="232"/>
    </location>
</feature>
<evidence type="ECO:0000313" key="5">
    <source>
        <dbReference type="Proteomes" id="UP001562357"/>
    </source>
</evidence>
<accession>A0ABQ0CPD3</accession>
<dbReference type="InterPro" id="IPR002889">
    <property type="entry name" value="WSC_carb-bd"/>
</dbReference>
<dbReference type="PROSITE" id="PS51212">
    <property type="entry name" value="WSC"/>
    <property type="match status" value="1"/>
</dbReference>
<feature type="compositionally biased region" description="Polar residues" evidence="1">
    <location>
        <begin position="275"/>
        <end position="302"/>
    </location>
</feature>
<evidence type="ECO:0000313" key="4">
    <source>
        <dbReference type="EMBL" id="GAB0135316.1"/>
    </source>
</evidence>
<gene>
    <name evidence="4" type="primary">g3659</name>
    <name evidence="4" type="ORF">EsDP_00003659</name>
</gene>
<feature type="region of interest" description="Disordered" evidence="1">
    <location>
        <begin position="139"/>
        <end position="302"/>
    </location>
</feature>
<dbReference type="SMART" id="SM00321">
    <property type="entry name" value="WSC"/>
    <property type="match status" value="1"/>
</dbReference>
<evidence type="ECO:0000256" key="2">
    <source>
        <dbReference type="SAM" id="SignalP"/>
    </source>
</evidence>
<feature type="domain" description="WSC" evidence="3">
    <location>
        <begin position="25"/>
        <end position="120"/>
    </location>
</feature>
<sequence>MHVLVLLVTCGIATVLGQFNHAANSFAYQGCSSIDLSCFSSPVDLNGRPLAPELCQQACQGHRFAALFPTECRCGDDANAIKPLDESDCNVPCNGDPSRGMCGSVCTVEGPGIANVYTKTDAASQQPQVLTLQTTSTLTPSAVSTATEPCTSLEQAPASETDQPGSLISPLGPAPEAPSTFTFALTSPRAQTSAPLTTVSTSPGELTTPCPLEGPSNLEMPPEVTVPPATETYNEDPSGYTTSTNKASVSSAPENATTTAPSKYTSETKPAPAPQTYSDPQMSGQQATETANSNSDQTPDVPTYISASTLWPLPSDTVRPNGQPPVPVQVTGSDSTHGMIPPLATIGGLALIAAIIV</sequence>
<comment type="caution">
    <text evidence="4">The sequence shown here is derived from an EMBL/GenBank/DDBJ whole genome shotgun (WGS) entry which is preliminary data.</text>
</comment>
<proteinExistence type="predicted"/>
<reference evidence="5" key="1">
    <citation type="submission" date="2024-06" db="EMBL/GenBank/DDBJ databases">
        <title>Draft Genome Sequences of Epichloe bromicola Strains Isolated from Elymus ciliaris.</title>
        <authorList>
            <consortium name="Epichloe bromicola genome sequencing consortium"/>
            <person name="Miura A."/>
            <person name="Imano S."/>
            <person name="Ashida A."/>
            <person name="Sato I."/>
            <person name="Chiba S."/>
            <person name="Tanaka A."/>
            <person name="Camagna M."/>
            <person name="Takemoto D."/>
        </authorList>
    </citation>
    <scope>NUCLEOTIDE SEQUENCE [LARGE SCALE GENOMIC DNA]</scope>
    <source>
        <strain evidence="5">DP</strain>
    </source>
</reference>
<feature type="compositionally biased region" description="Polar residues" evidence="1">
    <location>
        <begin position="179"/>
        <end position="205"/>
    </location>
</feature>
<organism evidence="4 5">
    <name type="scientific">Epichloe bromicola</name>
    <dbReference type="NCBI Taxonomy" id="79588"/>
    <lineage>
        <taxon>Eukaryota</taxon>
        <taxon>Fungi</taxon>
        <taxon>Dikarya</taxon>
        <taxon>Ascomycota</taxon>
        <taxon>Pezizomycotina</taxon>
        <taxon>Sordariomycetes</taxon>
        <taxon>Hypocreomycetidae</taxon>
        <taxon>Hypocreales</taxon>
        <taxon>Clavicipitaceae</taxon>
        <taxon>Epichloe</taxon>
    </lineage>
</organism>
<keyword evidence="2" id="KW-0732">Signal</keyword>
<feature type="compositionally biased region" description="Polar residues" evidence="1">
    <location>
        <begin position="239"/>
        <end position="268"/>
    </location>
</feature>
<feature type="chain" id="PRO_5047477768" description="WSC domain-containing protein" evidence="2">
    <location>
        <begin position="18"/>
        <end position="357"/>
    </location>
</feature>